<reference evidence="1" key="1">
    <citation type="submission" date="2021-11" db="EMBL/GenBank/DDBJ databases">
        <authorList>
            <consortium name="Genoscope - CEA"/>
            <person name="William W."/>
        </authorList>
    </citation>
    <scope>NUCLEOTIDE SEQUENCE</scope>
</reference>
<protein>
    <submittedName>
        <fullName evidence="1">Uncharacterized protein</fullName>
    </submittedName>
</protein>
<name>A0A8J2WW35_9STRA</name>
<organism evidence="1 2">
    <name type="scientific">Pelagomonas calceolata</name>
    <dbReference type="NCBI Taxonomy" id="35677"/>
    <lineage>
        <taxon>Eukaryota</taxon>
        <taxon>Sar</taxon>
        <taxon>Stramenopiles</taxon>
        <taxon>Ochrophyta</taxon>
        <taxon>Pelagophyceae</taxon>
        <taxon>Pelagomonadales</taxon>
        <taxon>Pelagomonadaceae</taxon>
        <taxon>Pelagomonas</taxon>
    </lineage>
</organism>
<gene>
    <name evidence="1" type="ORF">PECAL_3P06670</name>
</gene>
<sequence length="126" mass="13954">MASFPTPRSPASPPAGLFQDLREGARLPTFAQDAPQREGVAGVQGLGRRLRRGCFRRSFFRRAVFVPEDAIVIRSILRVASAPAVVVRLEGDVRRVNAIRRCRRRCRRGLGRVPHRHASSAAESNA</sequence>
<proteinExistence type="predicted"/>
<keyword evidence="2" id="KW-1185">Reference proteome</keyword>
<dbReference type="AlphaFoldDB" id="A0A8J2WW35"/>
<dbReference type="EMBL" id="CAKKNE010000003">
    <property type="protein sequence ID" value="CAH0370762.1"/>
    <property type="molecule type" value="Genomic_DNA"/>
</dbReference>
<accession>A0A8J2WW35</accession>
<comment type="caution">
    <text evidence="1">The sequence shown here is derived from an EMBL/GenBank/DDBJ whole genome shotgun (WGS) entry which is preliminary data.</text>
</comment>
<evidence type="ECO:0000313" key="1">
    <source>
        <dbReference type="EMBL" id="CAH0370762.1"/>
    </source>
</evidence>
<evidence type="ECO:0000313" key="2">
    <source>
        <dbReference type="Proteomes" id="UP000789595"/>
    </source>
</evidence>
<dbReference type="Proteomes" id="UP000789595">
    <property type="component" value="Unassembled WGS sequence"/>
</dbReference>